<proteinExistence type="predicted"/>
<evidence type="ECO:0008006" key="3">
    <source>
        <dbReference type="Google" id="ProtNLM"/>
    </source>
</evidence>
<dbReference type="AlphaFoldDB" id="A0A1F5VT44"/>
<sequence length="61" mass="6763">MIWKRTYEGTYSDYAYSIQQTTDGGFILAGETTSYGAGVNDVLVIKLNSSGNITWQNAYDN</sequence>
<gene>
    <name evidence="1" type="ORF">A2Y62_17470</name>
</gene>
<dbReference type="EMBL" id="MFGW01000091">
    <property type="protein sequence ID" value="OGF66467.1"/>
    <property type="molecule type" value="Genomic_DNA"/>
</dbReference>
<organism evidence="1 2">
    <name type="scientific">Candidatus Fischerbacteria bacterium RBG_13_37_8</name>
    <dbReference type="NCBI Taxonomy" id="1817863"/>
    <lineage>
        <taxon>Bacteria</taxon>
        <taxon>Candidatus Fischeribacteriota</taxon>
    </lineage>
</organism>
<dbReference type="Proteomes" id="UP000178943">
    <property type="component" value="Unassembled WGS sequence"/>
</dbReference>
<name>A0A1F5VT44_9BACT</name>
<evidence type="ECO:0000313" key="2">
    <source>
        <dbReference type="Proteomes" id="UP000178943"/>
    </source>
</evidence>
<comment type="caution">
    <text evidence="1">The sequence shown here is derived from an EMBL/GenBank/DDBJ whole genome shotgun (WGS) entry which is preliminary data.</text>
</comment>
<accession>A0A1F5VT44</accession>
<reference evidence="1 2" key="1">
    <citation type="journal article" date="2016" name="Nat. Commun.">
        <title>Thousands of microbial genomes shed light on interconnected biogeochemical processes in an aquifer system.</title>
        <authorList>
            <person name="Anantharaman K."/>
            <person name="Brown C.T."/>
            <person name="Hug L.A."/>
            <person name="Sharon I."/>
            <person name="Castelle C.J."/>
            <person name="Probst A.J."/>
            <person name="Thomas B.C."/>
            <person name="Singh A."/>
            <person name="Wilkins M.J."/>
            <person name="Karaoz U."/>
            <person name="Brodie E.L."/>
            <person name="Williams K.H."/>
            <person name="Hubbard S.S."/>
            <person name="Banfield J.F."/>
        </authorList>
    </citation>
    <scope>NUCLEOTIDE SEQUENCE [LARGE SCALE GENOMIC DNA]</scope>
</reference>
<dbReference type="PANTHER" id="PTHR42754:SF1">
    <property type="entry name" value="LIPOPROTEIN"/>
    <property type="match status" value="1"/>
</dbReference>
<dbReference type="PANTHER" id="PTHR42754">
    <property type="entry name" value="ENDOGLUCANASE"/>
    <property type="match status" value="1"/>
</dbReference>
<dbReference type="STRING" id="1817863.A2Y62_17470"/>
<evidence type="ECO:0000313" key="1">
    <source>
        <dbReference type="EMBL" id="OGF66467.1"/>
    </source>
</evidence>
<protein>
    <recommendedName>
        <fullName evidence="3">Bulb-type lectin domain-containing protein</fullName>
    </recommendedName>
</protein>